<dbReference type="GeneID" id="30029564"/>
<feature type="domain" description="Major facilitator superfamily (MFS) profile" evidence="8">
    <location>
        <begin position="66"/>
        <end position="563"/>
    </location>
</feature>
<organism evidence="9 10">
    <name type="scientific">Metschnikowia bicuspidata var. bicuspidata NRRL YB-4993</name>
    <dbReference type="NCBI Taxonomy" id="869754"/>
    <lineage>
        <taxon>Eukaryota</taxon>
        <taxon>Fungi</taxon>
        <taxon>Dikarya</taxon>
        <taxon>Ascomycota</taxon>
        <taxon>Saccharomycotina</taxon>
        <taxon>Pichiomycetes</taxon>
        <taxon>Metschnikowiaceae</taxon>
        <taxon>Metschnikowia</taxon>
    </lineage>
</organism>
<reference evidence="9 10" key="1">
    <citation type="submission" date="2016-05" db="EMBL/GenBank/DDBJ databases">
        <title>Comparative genomics of biotechnologically important yeasts.</title>
        <authorList>
            <consortium name="DOE Joint Genome Institute"/>
            <person name="Riley R."/>
            <person name="Haridas S."/>
            <person name="Wolfe K.H."/>
            <person name="Lopes M.R."/>
            <person name="Hittinger C.T."/>
            <person name="Goker M."/>
            <person name="Salamov A."/>
            <person name="Wisecaver J."/>
            <person name="Long T.M."/>
            <person name="Aerts A.L."/>
            <person name="Barry K."/>
            <person name="Choi C."/>
            <person name="Clum A."/>
            <person name="Coughlan A.Y."/>
            <person name="Deshpande S."/>
            <person name="Douglass A.P."/>
            <person name="Hanson S.J."/>
            <person name="Klenk H.-P."/>
            <person name="LaButti K."/>
            <person name="Lapidus A."/>
            <person name="Lindquist E."/>
            <person name="Lipzen A."/>
            <person name="Meier-kolthoff J.P."/>
            <person name="Ohm R.A."/>
            <person name="Otillar R.P."/>
            <person name="Pangilinan J."/>
            <person name="Peng Y."/>
            <person name="Rokas A."/>
            <person name="Rosa C.A."/>
            <person name="Scheuner C."/>
            <person name="Sibirny A.A."/>
            <person name="Slot J.C."/>
            <person name="Stielow J.B."/>
            <person name="Sun H."/>
            <person name="Kurtzman C.P."/>
            <person name="Blackwell M."/>
            <person name="Grigoriev I.V."/>
            <person name="Jeffries T.W."/>
        </authorList>
    </citation>
    <scope>NUCLEOTIDE SEQUENCE [LARGE SCALE GENOMIC DNA]</scope>
    <source>
        <strain evidence="9 10">NRRL YB-4993</strain>
    </source>
</reference>
<proteinExistence type="inferred from homology"/>
<comment type="similarity">
    <text evidence="2">Belongs to the major facilitator superfamily.</text>
</comment>
<evidence type="ECO:0000313" key="10">
    <source>
        <dbReference type="Proteomes" id="UP000092555"/>
    </source>
</evidence>
<evidence type="ECO:0000256" key="4">
    <source>
        <dbReference type="ARBA" id="ARBA00022692"/>
    </source>
</evidence>
<keyword evidence="6 7" id="KW-0472">Membrane</keyword>
<dbReference type="InterPro" id="IPR036259">
    <property type="entry name" value="MFS_trans_sf"/>
</dbReference>
<evidence type="ECO:0000256" key="2">
    <source>
        <dbReference type="ARBA" id="ARBA00008335"/>
    </source>
</evidence>
<dbReference type="GO" id="GO:0012505">
    <property type="term" value="C:endomembrane system"/>
    <property type="evidence" value="ECO:0007669"/>
    <property type="project" value="UniProtKB-SubCell"/>
</dbReference>
<dbReference type="SUPFAM" id="SSF103473">
    <property type="entry name" value="MFS general substrate transporter"/>
    <property type="match status" value="1"/>
</dbReference>
<keyword evidence="5 7" id="KW-1133">Transmembrane helix</keyword>
<comment type="subcellular location">
    <subcellularLocation>
        <location evidence="1">Endomembrane system</location>
        <topology evidence="1">Multi-pass membrane protein</topology>
    </subcellularLocation>
</comment>
<dbReference type="GO" id="GO:0015174">
    <property type="term" value="F:basic amino acid transmembrane transporter activity"/>
    <property type="evidence" value="ECO:0007669"/>
    <property type="project" value="TreeGrafter"/>
</dbReference>
<dbReference type="Gene3D" id="1.20.1250.20">
    <property type="entry name" value="MFS general substrate transporter like domains"/>
    <property type="match status" value="1"/>
</dbReference>
<dbReference type="STRING" id="869754.A0A1A0HIS6"/>
<keyword evidence="3" id="KW-0813">Transport</keyword>
<feature type="transmembrane region" description="Helical" evidence="7">
    <location>
        <begin position="220"/>
        <end position="240"/>
    </location>
</feature>
<dbReference type="OrthoDB" id="3437016at2759"/>
<evidence type="ECO:0000256" key="1">
    <source>
        <dbReference type="ARBA" id="ARBA00004127"/>
    </source>
</evidence>
<evidence type="ECO:0000313" key="9">
    <source>
        <dbReference type="EMBL" id="OBA23906.1"/>
    </source>
</evidence>
<dbReference type="PROSITE" id="PS50850">
    <property type="entry name" value="MFS"/>
    <property type="match status" value="1"/>
</dbReference>
<gene>
    <name evidence="9" type="ORF">METBIDRAFT_35262</name>
</gene>
<feature type="transmembrane region" description="Helical" evidence="7">
    <location>
        <begin position="261"/>
        <end position="282"/>
    </location>
</feature>
<dbReference type="PANTHER" id="PTHR23501">
    <property type="entry name" value="MAJOR FACILITATOR SUPERFAMILY"/>
    <property type="match status" value="1"/>
</dbReference>
<dbReference type="InterPro" id="IPR020846">
    <property type="entry name" value="MFS_dom"/>
</dbReference>
<dbReference type="Proteomes" id="UP000092555">
    <property type="component" value="Unassembled WGS sequence"/>
</dbReference>
<dbReference type="Pfam" id="PF07690">
    <property type="entry name" value="MFS_1"/>
    <property type="match status" value="1"/>
</dbReference>
<name>A0A1A0HIS6_9ASCO</name>
<dbReference type="InterPro" id="IPR011701">
    <property type="entry name" value="MFS"/>
</dbReference>
<evidence type="ECO:0000259" key="8">
    <source>
        <dbReference type="PROSITE" id="PS50850"/>
    </source>
</evidence>
<sequence length="570" mass="61410">MDQGHINDPSAGSAGIIASEIADSEHLLDKSGSSIGAYGSTETRDNQELDVDEINGSLPKAQFYTLIGSIYMASFLAALDTTVVTTLLTVIASDLNAVENISWIATAYLLSCSAFQPIYGKLSDIFGRKILLLICCFLFAVGCCICVTDSLLLLVIGRFVTGCGGSGLTTLGTITMSDLIPLRDRGLYQGLANICFGLGAASGGIVGGVVADIFGWKWVFIFQVPLAIIVGIAIFAFLNLPEGSPGLGATGTDFYEKLKRVDFLGAFFLVSSLMVILTTASIGGTQFAYSSKTFIGLVALSATLLSLFIYTECYISDEPIIPMEVMTERTVLASSLTNWFYTMGVFTYLFFIPLFFQTVMGLSATQSGERVIPNFFAVSLGSVGAGLYMRKTGRYYSLTVVVGIISLLGMFRVLNLSPESSLFTQFTVLIPPGFGYSCILTVTLLSLIAAVPMKYQACTTSIQYTFRATGSTIGVSIASAIFQNTVKTNLSHNIHQVISDPKLAEKIIRRALENTNYVREAPEIVQSAIKQAYNSGCKGTFIFSTVTIALGYISSLFMREHVLHKSMSRK</sequence>
<protein>
    <submittedName>
        <fullName evidence="9">MFS general substrate transporter</fullName>
    </submittedName>
</protein>
<dbReference type="GO" id="GO:0000329">
    <property type="term" value="C:fungal-type vacuole membrane"/>
    <property type="evidence" value="ECO:0007669"/>
    <property type="project" value="TreeGrafter"/>
</dbReference>
<feature type="transmembrane region" description="Helical" evidence="7">
    <location>
        <begin position="371"/>
        <end position="388"/>
    </location>
</feature>
<keyword evidence="10" id="KW-1185">Reference proteome</keyword>
<evidence type="ECO:0000256" key="6">
    <source>
        <dbReference type="ARBA" id="ARBA00023136"/>
    </source>
</evidence>
<feature type="transmembrane region" description="Helical" evidence="7">
    <location>
        <begin position="159"/>
        <end position="179"/>
    </location>
</feature>
<dbReference type="EMBL" id="LXTC01000001">
    <property type="protein sequence ID" value="OBA23906.1"/>
    <property type="molecule type" value="Genomic_DNA"/>
</dbReference>
<accession>A0A1A0HIS6</accession>
<feature type="transmembrane region" description="Helical" evidence="7">
    <location>
        <begin position="191"/>
        <end position="214"/>
    </location>
</feature>
<dbReference type="AlphaFoldDB" id="A0A1A0HIS6"/>
<feature type="transmembrane region" description="Helical" evidence="7">
    <location>
        <begin position="434"/>
        <end position="452"/>
    </location>
</feature>
<feature type="transmembrane region" description="Helical" evidence="7">
    <location>
        <begin position="131"/>
        <end position="153"/>
    </location>
</feature>
<evidence type="ECO:0000256" key="3">
    <source>
        <dbReference type="ARBA" id="ARBA00022448"/>
    </source>
</evidence>
<feature type="transmembrane region" description="Helical" evidence="7">
    <location>
        <begin position="395"/>
        <end position="414"/>
    </location>
</feature>
<keyword evidence="4 7" id="KW-0812">Transmembrane</keyword>
<feature type="transmembrane region" description="Helical" evidence="7">
    <location>
        <begin position="540"/>
        <end position="558"/>
    </location>
</feature>
<dbReference type="RefSeq" id="XP_018714387.1">
    <property type="nucleotide sequence ID" value="XM_018856588.1"/>
</dbReference>
<feature type="transmembrane region" description="Helical" evidence="7">
    <location>
        <begin position="464"/>
        <end position="482"/>
    </location>
</feature>
<evidence type="ECO:0000256" key="7">
    <source>
        <dbReference type="SAM" id="Phobius"/>
    </source>
</evidence>
<evidence type="ECO:0000256" key="5">
    <source>
        <dbReference type="ARBA" id="ARBA00022989"/>
    </source>
</evidence>
<feature type="transmembrane region" description="Helical" evidence="7">
    <location>
        <begin position="100"/>
        <end position="119"/>
    </location>
</feature>
<feature type="transmembrane region" description="Helical" evidence="7">
    <location>
        <begin position="63"/>
        <end position="88"/>
    </location>
</feature>
<feature type="transmembrane region" description="Helical" evidence="7">
    <location>
        <begin position="336"/>
        <end position="356"/>
    </location>
</feature>
<comment type="caution">
    <text evidence="9">The sequence shown here is derived from an EMBL/GenBank/DDBJ whole genome shotgun (WGS) entry which is preliminary data.</text>
</comment>
<dbReference type="Gene3D" id="1.20.1720.10">
    <property type="entry name" value="Multidrug resistance protein D"/>
    <property type="match status" value="1"/>
</dbReference>
<dbReference type="PANTHER" id="PTHR23501:SF191">
    <property type="entry name" value="VACUOLAR BASIC AMINO ACID TRANSPORTER 4"/>
    <property type="match status" value="1"/>
</dbReference>